<feature type="modified residue" description="N6-(pyridoxal phosphate)lysine" evidence="6">
    <location>
        <position position="111"/>
    </location>
</feature>
<dbReference type="InterPro" id="IPR051166">
    <property type="entry name" value="Threonine_Synthase"/>
</dbReference>
<name>A0A2K8K444_CARRU</name>
<proteinExistence type="inferred from homology"/>
<evidence type="ECO:0000313" key="8">
    <source>
        <dbReference type="EMBL" id="ATX33369.1"/>
    </source>
</evidence>
<evidence type="ECO:0000259" key="7">
    <source>
        <dbReference type="Pfam" id="PF14821"/>
    </source>
</evidence>
<dbReference type="SUPFAM" id="SSF53686">
    <property type="entry name" value="Tryptophan synthase beta subunit-like PLP-dependent enzymes"/>
    <property type="match status" value="1"/>
</dbReference>
<dbReference type="EMBL" id="CP024798">
    <property type="protein sequence ID" value="ATX33369.1"/>
    <property type="molecule type" value="Genomic_DNA"/>
</dbReference>
<dbReference type="RefSeq" id="WP_157801439.1">
    <property type="nucleotide sequence ID" value="NZ_CP024798.1"/>
</dbReference>
<dbReference type="EC" id="4.2.3.1" evidence="5"/>
<organism evidence="8 9">
    <name type="scientific">Carsonella ruddii</name>
    <dbReference type="NCBI Taxonomy" id="114186"/>
    <lineage>
        <taxon>Bacteria</taxon>
        <taxon>Pseudomonadati</taxon>
        <taxon>Pseudomonadota</taxon>
        <taxon>Gammaproteobacteria</taxon>
        <taxon>Oceanospirillales</taxon>
        <taxon>Halomonadaceae</taxon>
        <taxon>Zymobacter group</taxon>
        <taxon>Candidatus Carsonella</taxon>
    </lineage>
</organism>
<dbReference type="Proteomes" id="UP000230531">
    <property type="component" value="Chromosome"/>
</dbReference>
<evidence type="ECO:0000256" key="3">
    <source>
        <dbReference type="ARBA" id="ARBA00022898"/>
    </source>
</evidence>
<dbReference type="Gene3D" id="3.40.50.1100">
    <property type="match status" value="4"/>
</dbReference>
<comment type="similarity">
    <text evidence="2">Belongs to the threonine synthase family.</text>
</comment>
<evidence type="ECO:0000256" key="2">
    <source>
        <dbReference type="ARBA" id="ARBA00005517"/>
    </source>
</evidence>
<dbReference type="Pfam" id="PF14821">
    <property type="entry name" value="Thr_synth_N"/>
    <property type="match status" value="1"/>
</dbReference>
<evidence type="ECO:0000256" key="5">
    <source>
        <dbReference type="NCBIfam" id="TIGR00260"/>
    </source>
</evidence>
<dbReference type="AlphaFoldDB" id="A0A2K8K444"/>
<feature type="domain" description="Threonine synthase N-terminal" evidence="7">
    <location>
        <begin position="3"/>
        <end position="79"/>
    </location>
</feature>
<dbReference type="PANTHER" id="PTHR42690:SF1">
    <property type="entry name" value="THREONINE SYNTHASE-LIKE 2"/>
    <property type="match status" value="1"/>
</dbReference>
<keyword evidence="3 6" id="KW-0663">Pyridoxal phosphate</keyword>
<dbReference type="InterPro" id="IPR037158">
    <property type="entry name" value="Thr_synth_N_sf"/>
</dbReference>
<gene>
    <name evidence="8" type="primary">thrC</name>
    <name evidence="8" type="ORF">CUN91_00155</name>
</gene>
<dbReference type="PANTHER" id="PTHR42690">
    <property type="entry name" value="THREONINE SYNTHASE FAMILY MEMBER"/>
    <property type="match status" value="1"/>
</dbReference>
<dbReference type="Gene3D" id="3.90.1380.10">
    <property type="entry name" value="Threonine synthase, N-terminal domain"/>
    <property type="match status" value="1"/>
</dbReference>
<dbReference type="InterPro" id="IPR029144">
    <property type="entry name" value="Thr_synth_N"/>
</dbReference>
<evidence type="ECO:0000256" key="1">
    <source>
        <dbReference type="ARBA" id="ARBA00001933"/>
    </source>
</evidence>
<evidence type="ECO:0000256" key="4">
    <source>
        <dbReference type="ARBA" id="ARBA00023239"/>
    </source>
</evidence>
<dbReference type="GO" id="GO:0004795">
    <property type="term" value="F:threonine synthase activity"/>
    <property type="evidence" value="ECO:0007669"/>
    <property type="project" value="UniProtKB-UniRule"/>
</dbReference>
<dbReference type="OrthoDB" id="9763107at2"/>
<dbReference type="GO" id="GO:0009088">
    <property type="term" value="P:threonine biosynthetic process"/>
    <property type="evidence" value="ECO:0007669"/>
    <property type="project" value="UniProtKB-UniRule"/>
</dbReference>
<protein>
    <recommendedName>
        <fullName evidence="5">Threonine synthase</fullName>
        <ecNumber evidence="5">4.2.3.1</ecNumber>
    </recommendedName>
</protein>
<keyword evidence="4" id="KW-0456">Lyase</keyword>
<dbReference type="InterPro" id="IPR036052">
    <property type="entry name" value="TrpB-like_PALP_sf"/>
</dbReference>
<comment type="cofactor">
    <cofactor evidence="1 6">
        <name>pyridoxal 5'-phosphate</name>
        <dbReference type="ChEBI" id="CHEBI:597326"/>
    </cofactor>
</comment>
<accession>A0A2K8K444</accession>
<dbReference type="NCBIfam" id="TIGR00260">
    <property type="entry name" value="thrC"/>
    <property type="match status" value="1"/>
</dbReference>
<sequence>MFYNSINNKLDVKKFSDIFFSNIPKNKTLFFPFKILKLKKNQIFSLKNLNYVNFAFKISRLFINNISEENLYNIINKSYFNFNFNLVLNIEKIFNNNFLLNLNNGPTLTFKDIAMIPLGNILNFFSKKINKKFLIFCATSGDTGSSANNSFKNFEKIKLFTFYPFNMISNIQRKQITTLIKNNIKNISILGNFDTSQFLIKKIFENIKNNKKIFLISVNSINWFRIIFQTIYYCYCSLNVYKNNYVNFIIPSGNFGNSLSAFIAKKLGFPIEKIITCTNDNNFLDNFIKNNIIKNYSLKKTISPSIDISIPSNFLRLVNNNNLKNNQMNNINKSFFSDKINNKIIINSIEYFYNKYKKIHDPHTITSLTSLIKNEKKNNIVVSTSYPIKFIFAIKKIIPNLKIKLNIKKLFLLNEKYKIFSQNFNILINFIKKQL</sequence>
<evidence type="ECO:0000313" key="9">
    <source>
        <dbReference type="Proteomes" id="UP000230531"/>
    </source>
</evidence>
<reference evidence="8 9" key="1">
    <citation type="submission" date="2017-11" db="EMBL/GenBank/DDBJ databases">
        <title>The genome sequence of Candidatus Carsonella ruddii from the psyllid Bactericera trigonica.</title>
        <authorList>
            <person name="Katsir L."/>
            <person name="Zhepu R."/>
            <person name="Piasezky A."/>
            <person name="Jong J."/>
            <person name="Sela N."/>
            <person name="Freilich S."/>
            <person name="Bahar O."/>
        </authorList>
    </citation>
    <scope>NUCLEOTIDE SEQUENCE [LARGE SCALE GENOMIC DNA]</scope>
    <source>
        <strain evidence="8 9">BT</strain>
    </source>
</reference>
<dbReference type="InterPro" id="IPR004450">
    <property type="entry name" value="Thr_synthase-like"/>
</dbReference>
<evidence type="ECO:0000256" key="6">
    <source>
        <dbReference type="PIRSR" id="PIRSR604450-51"/>
    </source>
</evidence>